<evidence type="ECO:0000313" key="2">
    <source>
        <dbReference type="EMBL" id="KAF2728697.1"/>
    </source>
</evidence>
<gene>
    <name evidence="2" type="ORF">EJ04DRAFT_581140</name>
</gene>
<organism evidence="2 3">
    <name type="scientific">Polyplosphaeria fusca</name>
    <dbReference type="NCBI Taxonomy" id="682080"/>
    <lineage>
        <taxon>Eukaryota</taxon>
        <taxon>Fungi</taxon>
        <taxon>Dikarya</taxon>
        <taxon>Ascomycota</taxon>
        <taxon>Pezizomycotina</taxon>
        <taxon>Dothideomycetes</taxon>
        <taxon>Pleosporomycetidae</taxon>
        <taxon>Pleosporales</taxon>
        <taxon>Tetraplosphaeriaceae</taxon>
        <taxon>Polyplosphaeria</taxon>
    </lineage>
</organism>
<dbReference type="AlphaFoldDB" id="A0A9P4UUA3"/>
<keyword evidence="3" id="KW-1185">Reference proteome</keyword>
<protein>
    <submittedName>
        <fullName evidence="2">FAD/NAD(P)-binding domain-containing protein</fullName>
    </submittedName>
</protein>
<dbReference type="InterPro" id="IPR036188">
    <property type="entry name" value="FAD/NAD-bd_sf"/>
</dbReference>
<dbReference type="PRINTS" id="PR00368">
    <property type="entry name" value="FADPNR"/>
</dbReference>
<dbReference type="OrthoDB" id="202203at2759"/>
<dbReference type="SUPFAM" id="SSF51905">
    <property type="entry name" value="FAD/NAD(P)-binding domain"/>
    <property type="match status" value="1"/>
</dbReference>
<dbReference type="EMBL" id="ML996269">
    <property type="protein sequence ID" value="KAF2728697.1"/>
    <property type="molecule type" value="Genomic_DNA"/>
</dbReference>
<dbReference type="PRINTS" id="PR00411">
    <property type="entry name" value="PNDRDTASEI"/>
</dbReference>
<accession>A0A9P4UUA3</accession>
<dbReference type="Gene3D" id="3.50.50.100">
    <property type="match status" value="1"/>
</dbReference>
<dbReference type="GO" id="GO:0004174">
    <property type="term" value="F:electron-transferring-flavoprotein dehydrogenase activity"/>
    <property type="evidence" value="ECO:0007669"/>
    <property type="project" value="TreeGrafter"/>
</dbReference>
<proteinExistence type="predicted"/>
<evidence type="ECO:0000313" key="3">
    <source>
        <dbReference type="Proteomes" id="UP000799444"/>
    </source>
</evidence>
<dbReference type="Proteomes" id="UP000799444">
    <property type="component" value="Unassembled WGS sequence"/>
</dbReference>
<name>A0A9P4UUA3_9PLEO</name>
<evidence type="ECO:0000259" key="1">
    <source>
        <dbReference type="Pfam" id="PF07992"/>
    </source>
</evidence>
<dbReference type="PROSITE" id="PS51257">
    <property type="entry name" value="PROKAR_LIPOPROTEIN"/>
    <property type="match status" value="1"/>
</dbReference>
<dbReference type="PANTHER" id="PTHR43735:SF24">
    <property type="entry name" value="NUCLEOTIDE-DISULPHIDE OXIDOREDUCTASE AMID-LIKE, PUTATIVE (AFU_ORTHOLOGUE AFUA_1G17180)-RELATED"/>
    <property type="match status" value="1"/>
</dbReference>
<sequence length="454" mass="49350">MRLQTISNALNPLSPLANLSLSSPHQVLVIGCAYGGISCVVNLLALSQGKPRQSMYPVPDFDGRKSTKGIEITVIDERDGYFHSVGAPLAHVAPKHTPTMWKRFSHLKELQHPNLHFKQGSVQKIDPEAKVAEWLDKTGRVRKQSYDHVVVATGLRRHWPAVPKSSSYAEYTRDAHELIDKITGKGQRHGRRVVVIGAGAVGVEFAGEIVHNYPSITVTLVHSRTQVLSSEPLPDEVKEKVKDLLEEEGVGLRLGSRATVKELEDGTQSVTLANGDVLIADVVLDATKKGSATTGFLPSEYLNKEEEIEVTPHLSFSSGIPNADVHYGVGDVIAWSGIKRAGSAMVMGQHVAANIYTSILNSDDSSNNFTLAELPRWPAVIGIAVGKQCLTYDTTNGMKFGVKVMEGYFQDDLGWAANLKYLGLTDMEEREHSVQGAMEMKEVGVAPEEVAAAA</sequence>
<dbReference type="GO" id="GO:0050660">
    <property type="term" value="F:flavin adenine dinucleotide binding"/>
    <property type="evidence" value="ECO:0007669"/>
    <property type="project" value="TreeGrafter"/>
</dbReference>
<dbReference type="GO" id="GO:0005737">
    <property type="term" value="C:cytoplasm"/>
    <property type="evidence" value="ECO:0007669"/>
    <property type="project" value="TreeGrafter"/>
</dbReference>
<comment type="caution">
    <text evidence="2">The sequence shown here is derived from an EMBL/GenBank/DDBJ whole genome shotgun (WGS) entry which is preliminary data.</text>
</comment>
<reference evidence="2" key="1">
    <citation type="journal article" date="2020" name="Stud. Mycol.">
        <title>101 Dothideomycetes genomes: a test case for predicting lifestyles and emergence of pathogens.</title>
        <authorList>
            <person name="Haridas S."/>
            <person name="Albert R."/>
            <person name="Binder M."/>
            <person name="Bloem J."/>
            <person name="Labutti K."/>
            <person name="Salamov A."/>
            <person name="Andreopoulos B."/>
            <person name="Baker S."/>
            <person name="Barry K."/>
            <person name="Bills G."/>
            <person name="Bluhm B."/>
            <person name="Cannon C."/>
            <person name="Castanera R."/>
            <person name="Culley D."/>
            <person name="Daum C."/>
            <person name="Ezra D."/>
            <person name="Gonzalez J."/>
            <person name="Henrissat B."/>
            <person name="Kuo A."/>
            <person name="Liang C."/>
            <person name="Lipzen A."/>
            <person name="Lutzoni F."/>
            <person name="Magnuson J."/>
            <person name="Mondo S."/>
            <person name="Nolan M."/>
            <person name="Ohm R."/>
            <person name="Pangilinan J."/>
            <person name="Park H.-J."/>
            <person name="Ramirez L."/>
            <person name="Alfaro M."/>
            <person name="Sun H."/>
            <person name="Tritt A."/>
            <person name="Yoshinaga Y."/>
            <person name="Zwiers L.-H."/>
            <person name="Turgeon B."/>
            <person name="Goodwin S."/>
            <person name="Spatafora J."/>
            <person name="Crous P."/>
            <person name="Grigoriev I."/>
        </authorList>
    </citation>
    <scope>NUCLEOTIDE SEQUENCE</scope>
    <source>
        <strain evidence="2">CBS 125425</strain>
    </source>
</reference>
<dbReference type="InterPro" id="IPR023753">
    <property type="entry name" value="FAD/NAD-binding_dom"/>
</dbReference>
<dbReference type="Pfam" id="PF07992">
    <property type="entry name" value="Pyr_redox_2"/>
    <property type="match status" value="1"/>
</dbReference>
<dbReference type="PANTHER" id="PTHR43735">
    <property type="entry name" value="APOPTOSIS-INDUCING FACTOR 1"/>
    <property type="match status" value="1"/>
</dbReference>
<feature type="domain" description="FAD/NAD(P)-binding" evidence="1">
    <location>
        <begin position="26"/>
        <end position="345"/>
    </location>
</feature>